<dbReference type="InterPro" id="IPR001123">
    <property type="entry name" value="LeuE-type"/>
</dbReference>
<evidence type="ECO:0000313" key="8">
    <source>
        <dbReference type="Proteomes" id="UP000093748"/>
    </source>
</evidence>
<evidence type="ECO:0000256" key="3">
    <source>
        <dbReference type="ARBA" id="ARBA00022692"/>
    </source>
</evidence>
<evidence type="ECO:0000256" key="4">
    <source>
        <dbReference type="ARBA" id="ARBA00022989"/>
    </source>
</evidence>
<dbReference type="OrthoDB" id="9812084at2"/>
<dbReference type="Proteomes" id="UP000093748">
    <property type="component" value="Unassembled WGS sequence"/>
</dbReference>
<protein>
    <submittedName>
        <fullName evidence="7">Amino acid transporter</fullName>
    </submittedName>
</protein>
<feature type="transmembrane region" description="Helical" evidence="6">
    <location>
        <begin position="141"/>
        <end position="167"/>
    </location>
</feature>
<organism evidence="7 8">
    <name type="scientific">Rhizobium loti</name>
    <name type="common">Mesorhizobium loti</name>
    <dbReference type="NCBI Taxonomy" id="381"/>
    <lineage>
        <taxon>Bacteria</taxon>
        <taxon>Pseudomonadati</taxon>
        <taxon>Pseudomonadota</taxon>
        <taxon>Alphaproteobacteria</taxon>
        <taxon>Hyphomicrobiales</taxon>
        <taxon>Phyllobacteriaceae</taxon>
        <taxon>Mesorhizobium</taxon>
    </lineage>
</organism>
<dbReference type="PANTHER" id="PTHR30086">
    <property type="entry name" value="ARGININE EXPORTER PROTEIN ARGO"/>
    <property type="match status" value="1"/>
</dbReference>
<accession>A0A1A5J1Q5</accession>
<reference evidence="8" key="1">
    <citation type="submission" date="2016-06" db="EMBL/GenBank/DDBJ databases">
        <title>NZP2037 Pacbio-Illumina hybrid assembly.</title>
        <authorList>
            <person name="Ramsay J.P."/>
        </authorList>
    </citation>
    <scope>NUCLEOTIDE SEQUENCE [LARGE SCALE GENOMIC DNA]</scope>
    <source>
        <strain evidence="8">R7ANS::ICEMlSym2042</strain>
    </source>
</reference>
<keyword evidence="2" id="KW-1003">Cell membrane</keyword>
<evidence type="ECO:0000256" key="1">
    <source>
        <dbReference type="ARBA" id="ARBA00004651"/>
    </source>
</evidence>
<keyword evidence="4 6" id="KW-1133">Transmembrane helix</keyword>
<dbReference type="GO" id="GO:0033228">
    <property type="term" value="P:cysteine export across plasma membrane"/>
    <property type="evidence" value="ECO:0007669"/>
    <property type="project" value="TreeGrafter"/>
</dbReference>
<evidence type="ECO:0000313" key="7">
    <source>
        <dbReference type="EMBL" id="OBP74424.1"/>
    </source>
</evidence>
<dbReference type="Pfam" id="PF01810">
    <property type="entry name" value="LysE"/>
    <property type="match status" value="1"/>
</dbReference>
<dbReference type="GO" id="GO:0005886">
    <property type="term" value="C:plasma membrane"/>
    <property type="evidence" value="ECO:0007669"/>
    <property type="project" value="UniProtKB-SubCell"/>
</dbReference>
<comment type="subcellular location">
    <subcellularLocation>
        <location evidence="1">Cell membrane</location>
        <topology evidence="1">Multi-pass membrane protein</topology>
    </subcellularLocation>
</comment>
<proteinExistence type="predicted"/>
<dbReference type="GeneID" id="66682622"/>
<dbReference type="RefSeq" id="WP_032933668.1">
    <property type="nucleotide sequence ID" value="NZ_LZTH01000001.1"/>
</dbReference>
<evidence type="ECO:0000256" key="5">
    <source>
        <dbReference type="ARBA" id="ARBA00023136"/>
    </source>
</evidence>
<feature type="transmembrane region" description="Helical" evidence="6">
    <location>
        <begin position="46"/>
        <end position="65"/>
    </location>
</feature>
<keyword evidence="3 6" id="KW-0812">Transmembrane</keyword>
<comment type="caution">
    <text evidence="7">The sequence shown here is derived from an EMBL/GenBank/DDBJ whole genome shotgun (WGS) entry which is preliminary data.</text>
</comment>
<gene>
    <name evidence="7" type="ORF">BAE39_18205</name>
</gene>
<dbReference type="PANTHER" id="PTHR30086:SF20">
    <property type="entry name" value="ARGININE EXPORTER PROTEIN ARGO-RELATED"/>
    <property type="match status" value="1"/>
</dbReference>
<dbReference type="EMBL" id="LZTJ01000023">
    <property type="protein sequence ID" value="OBP74424.1"/>
    <property type="molecule type" value="Genomic_DNA"/>
</dbReference>
<evidence type="ECO:0000256" key="6">
    <source>
        <dbReference type="SAM" id="Phobius"/>
    </source>
</evidence>
<dbReference type="GO" id="GO:0015171">
    <property type="term" value="F:amino acid transmembrane transporter activity"/>
    <property type="evidence" value="ECO:0007669"/>
    <property type="project" value="TreeGrafter"/>
</dbReference>
<keyword evidence="5 6" id="KW-0472">Membrane</keyword>
<evidence type="ECO:0000256" key="2">
    <source>
        <dbReference type="ARBA" id="ARBA00022475"/>
    </source>
</evidence>
<feature type="transmembrane region" description="Helical" evidence="6">
    <location>
        <begin position="72"/>
        <end position="90"/>
    </location>
</feature>
<sequence>MLQPILPLILFAFVATATPGIATTLSTASGAQFGFRRSVPLMIGSAAGLATVTGAAAAGLAGLLFAVPSLQMAIKVIGSLYLLWLALKIGRAGPPNLDVTMAKPNSFLGGAGIQWMNPKGWAMGLGAAASFAALADGPGHLALLLGSTFGLAAAISLSVWCMAGMVLARLLKTEWQWRALNIVLALVLAASIIPMWRSA</sequence>
<feature type="transmembrane region" description="Helical" evidence="6">
    <location>
        <begin position="179"/>
        <end position="196"/>
    </location>
</feature>
<dbReference type="AlphaFoldDB" id="A0A1A5J1Q5"/>
<name>A0A1A5J1Q5_RHILI</name>